<accession>A0A0P0XL61</accession>
<dbReference type="Proteomes" id="UP000059680">
    <property type="component" value="Chromosome 9"/>
</dbReference>
<protein>
    <submittedName>
        <fullName evidence="2">Os09g0313175 protein</fullName>
    </submittedName>
</protein>
<evidence type="ECO:0000256" key="1">
    <source>
        <dbReference type="SAM" id="MobiDB-lite"/>
    </source>
</evidence>
<feature type="region of interest" description="Disordered" evidence="1">
    <location>
        <begin position="50"/>
        <end position="93"/>
    </location>
</feature>
<feature type="compositionally biased region" description="Gly residues" evidence="1">
    <location>
        <begin position="82"/>
        <end position="93"/>
    </location>
</feature>
<name>A0A0P0XL61_ORYSJ</name>
<feature type="compositionally biased region" description="Basic and acidic residues" evidence="1">
    <location>
        <begin position="10"/>
        <end position="19"/>
    </location>
</feature>
<dbReference type="PaxDb" id="39947-A0A0P0XL61"/>
<reference evidence="2 3" key="2">
    <citation type="journal article" date="2013" name="Plant Cell Physiol.">
        <title>Rice Annotation Project Database (RAP-DB): an integrative and interactive database for rice genomics.</title>
        <authorList>
            <person name="Sakai H."/>
            <person name="Lee S.S."/>
            <person name="Tanaka T."/>
            <person name="Numa H."/>
            <person name="Kim J."/>
            <person name="Kawahara Y."/>
            <person name="Wakimoto H."/>
            <person name="Yang C.C."/>
            <person name="Iwamoto M."/>
            <person name="Abe T."/>
            <person name="Yamada Y."/>
            <person name="Muto A."/>
            <person name="Inokuchi H."/>
            <person name="Ikemura T."/>
            <person name="Matsumoto T."/>
            <person name="Sasaki T."/>
            <person name="Itoh T."/>
        </authorList>
    </citation>
    <scope>NUCLEOTIDE SEQUENCE [LARGE SCALE GENOMIC DNA]</scope>
    <source>
        <strain evidence="3">cv. Nipponbare</strain>
    </source>
</reference>
<keyword evidence="3" id="KW-1185">Reference proteome</keyword>
<feature type="region of interest" description="Disordered" evidence="1">
    <location>
        <begin position="1"/>
        <end position="34"/>
    </location>
</feature>
<gene>
    <name evidence="2" type="ordered locus">Os09g0313175</name>
    <name evidence="2" type="ORF">OSNPB_090313175</name>
</gene>
<proteinExistence type="predicted"/>
<evidence type="ECO:0000313" key="3">
    <source>
        <dbReference type="Proteomes" id="UP000059680"/>
    </source>
</evidence>
<dbReference type="AlphaFoldDB" id="A0A0P0XL61"/>
<sequence>MELCSGFLKPKREVDEAPRPGRVAMANKMGGGAASSMAVARRVGLLGVRASKSHRSPSPPRSPSATSAASVAGHWSGSGFETSGGGSSGDGTSGGGSYCNGGCDYCNALSSLGVVV</sequence>
<evidence type="ECO:0000313" key="2">
    <source>
        <dbReference type="EMBL" id="BAT07395.1"/>
    </source>
</evidence>
<organism evidence="2 3">
    <name type="scientific">Oryza sativa subsp. japonica</name>
    <name type="common">Rice</name>
    <dbReference type="NCBI Taxonomy" id="39947"/>
    <lineage>
        <taxon>Eukaryota</taxon>
        <taxon>Viridiplantae</taxon>
        <taxon>Streptophyta</taxon>
        <taxon>Embryophyta</taxon>
        <taxon>Tracheophyta</taxon>
        <taxon>Spermatophyta</taxon>
        <taxon>Magnoliopsida</taxon>
        <taxon>Liliopsida</taxon>
        <taxon>Poales</taxon>
        <taxon>Poaceae</taxon>
        <taxon>BOP clade</taxon>
        <taxon>Oryzoideae</taxon>
        <taxon>Oryzeae</taxon>
        <taxon>Oryzinae</taxon>
        <taxon>Oryza</taxon>
        <taxon>Oryza sativa</taxon>
    </lineage>
</organism>
<dbReference type="InParanoid" id="A0A0P0XL61"/>
<reference evidence="2 3" key="3">
    <citation type="journal article" date="2013" name="Rice">
        <title>Improvement of the Oryza sativa Nipponbare reference genome using next generation sequence and optical map data.</title>
        <authorList>
            <person name="Kawahara Y."/>
            <person name="de la Bastide M."/>
            <person name="Hamilton J.P."/>
            <person name="Kanamori H."/>
            <person name="McCombie W.R."/>
            <person name="Ouyang S."/>
            <person name="Schwartz D.C."/>
            <person name="Tanaka T."/>
            <person name="Wu J."/>
            <person name="Zhou S."/>
            <person name="Childs K.L."/>
            <person name="Davidson R.M."/>
            <person name="Lin H."/>
            <person name="Quesada-Ocampo L."/>
            <person name="Vaillancourt B."/>
            <person name="Sakai H."/>
            <person name="Lee S.S."/>
            <person name="Kim J."/>
            <person name="Numa H."/>
            <person name="Itoh T."/>
            <person name="Buell C.R."/>
            <person name="Matsumoto T."/>
        </authorList>
    </citation>
    <scope>NUCLEOTIDE SEQUENCE [LARGE SCALE GENOMIC DNA]</scope>
    <source>
        <strain evidence="3">cv. Nipponbare</strain>
    </source>
</reference>
<reference evidence="3" key="1">
    <citation type="journal article" date="2005" name="Nature">
        <title>The map-based sequence of the rice genome.</title>
        <authorList>
            <consortium name="International rice genome sequencing project (IRGSP)"/>
            <person name="Matsumoto T."/>
            <person name="Wu J."/>
            <person name="Kanamori H."/>
            <person name="Katayose Y."/>
            <person name="Fujisawa M."/>
            <person name="Namiki N."/>
            <person name="Mizuno H."/>
            <person name="Yamamoto K."/>
            <person name="Antonio B.A."/>
            <person name="Baba T."/>
            <person name="Sakata K."/>
            <person name="Nagamura Y."/>
            <person name="Aoki H."/>
            <person name="Arikawa K."/>
            <person name="Arita K."/>
            <person name="Bito T."/>
            <person name="Chiden Y."/>
            <person name="Fujitsuka N."/>
            <person name="Fukunaka R."/>
            <person name="Hamada M."/>
            <person name="Harada C."/>
            <person name="Hayashi A."/>
            <person name="Hijishita S."/>
            <person name="Honda M."/>
            <person name="Hosokawa S."/>
            <person name="Ichikawa Y."/>
            <person name="Idonuma A."/>
            <person name="Iijima M."/>
            <person name="Ikeda M."/>
            <person name="Ikeno M."/>
            <person name="Ito K."/>
            <person name="Ito S."/>
            <person name="Ito T."/>
            <person name="Ito Y."/>
            <person name="Ito Y."/>
            <person name="Iwabuchi A."/>
            <person name="Kamiya K."/>
            <person name="Karasawa W."/>
            <person name="Kurita K."/>
            <person name="Katagiri S."/>
            <person name="Kikuta A."/>
            <person name="Kobayashi H."/>
            <person name="Kobayashi N."/>
            <person name="Machita K."/>
            <person name="Maehara T."/>
            <person name="Masukawa M."/>
            <person name="Mizubayashi T."/>
            <person name="Mukai Y."/>
            <person name="Nagasaki H."/>
            <person name="Nagata Y."/>
            <person name="Naito S."/>
            <person name="Nakashima M."/>
            <person name="Nakama Y."/>
            <person name="Nakamichi Y."/>
            <person name="Nakamura M."/>
            <person name="Meguro A."/>
            <person name="Negishi M."/>
            <person name="Ohta I."/>
            <person name="Ohta T."/>
            <person name="Okamoto M."/>
            <person name="Ono N."/>
            <person name="Saji S."/>
            <person name="Sakaguchi M."/>
            <person name="Sakai K."/>
            <person name="Shibata M."/>
            <person name="Shimokawa T."/>
            <person name="Song J."/>
            <person name="Takazaki Y."/>
            <person name="Terasawa K."/>
            <person name="Tsugane M."/>
            <person name="Tsuji K."/>
            <person name="Ueda S."/>
            <person name="Waki K."/>
            <person name="Yamagata H."/>
            <person name="Yamamoto M."/>
            <person name="Yamamoto S."/>
            <person name="Yamane H."/>
            <person name="Yoshiki S."/>
            <person name="Yoshihara R."/>
            <person name="Yukawa K."/>
            <person name="Zhong H."/>
            <person name="Yano M."/>
            <person name="Yuan Q."/>
            <person name="Ouyang S."/>
            <person name="Liu J."/>
            <person name="Jones K.M."/>
            <person name="Gansberger K."/>
            <person name="Moffat K."/>
            <person name="Hill J."/>
            <person name="Bera J."/>
            <person name="Fadrosh D."/>
            <person name="Jin S."/>
            <person name="Johri S."/>
            <person name="Kim M."/>
            <person name="Overton L."/>
            <person name="Reardon M."/>
            <person name="Tsitrin T."/>
            <person name="Vuong H."/>
            <person name="Weaver B."/>
            <person name="Ciecko A."/>
            <person name="Tallon L."/>
            <person name="Jackson J."/>
            <person name="Pai G."/>
            <person name="Aken S.V."/>
            <person name="Utterback T."/>
            <person name="Reidmuller S."/>
            <person name="Feldblyum T."/>
            <person name="Hsiao J."/>
            <person name="Zismann V."/>
            <person name="Iobst S."/>
            <person name="de Vazeille A.R."/>
            <person name="Buell C.R."/>
            <person name="Ying K."/>
            <person name="Li Y."/>
            <person name="Lu T."/>
            <person name="Huang Y."/>
            <person name="Zhao Q."/>
            <person name="Feng Q."/>
            <person name="Zhang L."/>
            <person name="Zhu J."/>
            <person name="Weng Q."/>
            <person name="Mu J."/>
            <person name="Lu Y."/>
            <person name="Fan D."/>
            <person name="Liu Y."/>
            <person name="Guan J."/>
            <person name="Zhang Y."/>
            <person name="Yu S."/>
            <person name="Liu X."/>
            <person name="Zhang Y."/>
            <person name="Hong G."/>
            <person name="Han B."/>
            <person name="Choisne N."/>
            <person name="Demange N."/>
            <person name="Orjeda G."/>
            <person name="Samain S."/>
            <person name="Cattolico L."/>
            <person name="Pelletier E."/>
            <person name="Couloux A."/>
            <person name="Segurens B."/>
            <person name="Wincker P."/>
            <person name="D'Hont A."/>
            <person name="Scarpelli C."/>
            <person name="Weissenbach J."/>
            <person name="Salanoubat M."/>
            <person name="Quetier F."/>
            <person name="Yu Y."/>
            <person name="Kim H.R."/>
            <person name="Rambo T."/>
            <person name="Currie J."/>
            <person name="Collura K."/>
            <person name="Luo M."/>
            <person name="Yang T."/>
            <person name="Ammiraju J.S.S."/>
            <person name="Engler F."/>
            <person name="Soderlund C."/>
            <person name="Wing R.A."/>
            <person name="Palmer L.E."/>
            <person name="de la Bastide M."/>
            <person name="Spiegel L."/>
            <person name="Nascimento L."/>
            <person name="Zutavern T."/>
            <person name="O'Shaughnessy A."/>
            <person name="Dike S."/>
            <person name="Dedhia N."/>
            <person name="Preston R."/>
            <person name="Balija V."/>
            <person name="McCombie W.R."/>
            <person name="Chow T."/>
            <person name="Chen H."/>
            <person name="Chung M."/>
            <person name="Chen C."/>
            <person name="Shaw J."/>
            <person name="Wu H."/>
            <person name="Hsiao K."/>
            <person name="Chao Y."/>
            <person name="Chu M."/>
            <person name="Cheng C."/>
            <person name="Hour A."/>
            <person name="Lee P."/>
            <person name="Lin S."/>
            <person name="Lin Y."/>
            <person name="Liou J."/>
            <person name="Liu S."/>
            <person name="Hsing Y."/>
            <person name="Raghuvanshi S."/>
            <person name="Mohanty A."/>
            <person name="Bharti A.K."/>
            <person name="Gaur A."/>
            <person name="Gupta V."/>
            <person name="Kumar D."/>
            <person name="Ravi V."/>
            <person name="Vij S."/>
            <person name="Kapur A."/>
            <person name="Khurana P."/>
            <person name="Khurana P."/>
            <person name="Khurana J.P."/>
            <person name="Tyagi A.K."/>
            <person name="Gaikwad K."/>
            <person name="Singh A."/>
            <person name="Dalal V."/>
            <person name="Srivastava S."/>
            <person name="Dixit A."/>
            <person name="Pal A.K."/>
            <person name="Ghazi I.A."/>
            <person name="Yadav M."/>
            <person name="Pandit A."/>
            <person name="Bhargava A."/>
            <person name="Sureshbabu K."/>
            <person name="Batra K."/>
            <person name="Sharma T.R."/>
            <person name="Mohapatra T."/>
            <person name="Singh N.K."/>
            <person name="Messing J."/>
            <person name="Nelson A.B."/>
            <person name="Fuks G."/>
            <person name="Kavchok S."/>
            <person name="Keizer G."/>
            <person name="Linton E."/>
            <person name="Llaca V."/>
            <person name="Song R."/>
            <person name="Tanyolac B."/>
            <person name="Young S."/>
            <person name="Ho-Il K."/>
            <person name="Hahn J.H."/>
            <person name="Sangsakoo G."/>
            <person name="Vanavichit A."/>
            <person name="de Mattos Luiz.A.T."/>
            <person name="Zimmer P.D."/>
            <person name="Malone G."/>
            <person name="Dellagostin O."/>
            <person name="de Oliveira A.C."/>
            <person name="Bevan M."/>
            <person name="Bancroft I."/>
            <person name="Minx P."/>
            <person name="Cordum H."/>
            <person name="Wilson R."/>
            <person name="Cheng Z."/>
            <person name="Jin W."/>
            <person name="Jiang J."/>
            <person name="Leong S.A."/>
            <person name="Iwama H."/>
            <person name="Gojobori T."/>
            <person name="Itoh T."/>
            <person name="Niimura Y."/>
            <person name="Fujii Y."/>
            <person name="Habara T."/>
            <person name="Sakai H."/>
            <person name="Sato Y."/>
            <person name="Wilson G."/>
            <person name="Kumar K."/>
            <person name="McCouch S."/>
            <person name="Juretic N."/>
            <person name="Hoen D."/>
            <person name="Wright S."/>
            <person name="Bruskiewich R."/>
            <person name="Bureau T."/>
            <person name="Miyao A."/>
            <person name="Hirochika H."/>
            <person name="Nishikawa T."/>
            <person name="Kadowaki K."/>
            <person name="Sugiura M."/>
            <person name="Burr B."/>
            <person name="Sasaki T."/>
        </authorList>
    </citation>
    <scope>NUCLEOTIDE SEQUENCE [LARGE SCALE GENOMIC DNA]</scope>
    <source>
        <strain evidence="3">cv. Nipponbare</strain>
    </source>
</reference>
<dbReference type="EMBL" id="AP014965">
    <property type="protein sequence ID" value="BAT07395.1"/>
    <property type="molecule type" value="Genomic_DNA"/>
</dbReference>